<dbReference type="AlphaFoldDB" id="A0A1V5T4I2"/>
<feature type="domain" description="ABC transporter" evidence="10">
    <location>
        <begin position="2"/>
        <end position="241"/>
    </location>
</feature>
<evidence type="ECO:0000256" key="5">
    <source>
        <dbReference type="ARBA" id="ARBA00022741"/>
    </source>
</evidence>
<dbReference type="InterPro" id="IPR005876">
    <property type="entry name" value="Co_trans_ATP-bd"/>
</dbReference>
<dbReference type="InterPro" id="IPR015856">
    <property type="entry name" value="ABC_transpr_CbiO/EcfA_su"/>
</dbReference>
<evidence type="ECO:0000259" key="10">
    <source>
        <dbReference type="PROSITE" id="PS50893"/>
    </source>
</evidence>
<dbReference type="InterPro" id="IPR003593">
    <property type="entry name" value="AAA+_ATPase"/>
</dbReference>
<evidence type="ECO:0000256" key="2">
    <source>
        <dbReference type="ARBA" id="ARBA00005417"/>
    </source>
</evidence>
<dbReference type="InterPro" id="IPR050095">
    <property type="entry name" value="ECF_ABC_transporter_ATP-bd"/>
</dbReference>
<comment type="subcellular location">
    <subcellularLocation>
        <location evidence="1 9">Cell membrane</location>
        <topology evidence="1 9">Peripheral membrane protein</topology>
    </subcellularLocation>
</comment>
<gene>
    <name evidence="11" type="primary">ecfA1</name>
    <name evidence="11" type="ORF">BWY41_00076</name>
</gene>
<dbReference type="GO" id="GO:0006824">
    <property type="term" value="P:cobalt ion transport"/>
    <property type="evidence" value="ECO:0007669"/>
    <property type="project" value="InterPro"/>
</dbReference>
<reference evidence="11" key="1">
    <citation type="submission" date="2017-02" db="EMBL/GenBank/DDBJ databases">
        <title>Delving into the versatile metabolic prowess of the omnipresent phylum Bacteroidetes.</title>
        <authorList>
            <person name="Nobu M.K."/>
            <person name="Mei R."/>
            <person name="Narihiro T."/>
            <person name="Kuroda K."/>
            <person name="Liu W.-T."/>
        </authorList>
    </citation>
    <scope>NUCLEOTIDE SEQUENCE</scope>
    <source>
        <strain evidence="11">ADurb.Bin276</strain>
    </source>
</reference>
<name>A0A1V5T4I2_9BACT</name>
<proteinExistence type="inferred from homology"/>
<dbReference type="NCBIfam" id="TIGR04520">
    <property type="entry name" value="ECF_ATPase_1"/>
    <property type="match status" value="1"/>
</dbReference>
<dbReference type="PROSITE" id="PS50893">
    <property type="entry name" value="ABC_TRANSPORTER_2"/>
    <property type="match status" value="1"/>
</dbReference>
<dbReference type="NCBIfam" id="NF010167">
    <property type="entry name" value="PRK13648.1"/>
    <property type="match status" value="1"/>
</dbReference>
<keyword evidence="8 9" id="KW-0472">Membrane</keyword>
<dbReference type="NCBIfam" id="TIGR01166">
    <property type="entry name" value="cbiO"/>
    <property type="match status" value="1"/>
</dbReference>
<evidence type="ECO:0000256" key="3">
    <source>
        <dbReference type="ARBA" id="ARBA00022448"/>
    </source>
</evidence>
<keyword evidence="3 9" id="KW-0813">Transport</keyword>
<evidence type="ECO:0000256" key="4">
    <source>
        <dbReference type="ARBA" id="ARBA00022475"/>
    </source>
</evidence>
<dbReference type="Proteomes" id="UP000485569">
    <property type="component" value="Unassembled WGS sequence"/>
</dbReference>
<evidence type="ECO:0000256" key="7">
    <source>
        <dbReference type="ARBA" id="ARBA00022967"/>
    </source>
</evidence>
<keyword evidence="5 9" id="KW-0547">Nucleotide-binding</keyword>
<dbReference type="SMART" id="SM00382">
    <property type="entry name" value="AAA"/>
    <property type="match status" value="1"/>
</dbReference>
<organism evidence="11">
    <name type="scientific">Candidatus Atribacter allofermentans</name>
    <dbReference type="NCBI Taxonomy" id="1852833"/>
    <lineage>
        <taxon>Bacteria</taxon>
        <taxon>Pseudomonadati</taxon>
        <taxon>Atribacterota</taxon>
        <taxon>Atribacteria</taxon>
        <taxon>Atribacterales</taxon>
        <taxon>Atribacteraceae</taxon>
        <taxon>Atribacter</taxon>
    </lineage>
</organism>
<evidence type="ECO:0000256" key="1">
    <source>
        <dbReference type="ARBA" id="ARBA00004202"/>
    </source>
</evidence>
<accession>A0A1V5T4I2</accession>
<dbReference type="InterPro" id="IPR003439">
    <property type="entry name" value="ABC_transporter-like_ATP-bd"/>
</dbReference>
<dbReference type="GO" id="GO:0042626">
    <property type="term" value="F:ATPase-coupled transmembrane transporter activity"/>
    <property type="evidence" value="ECO:0007669"/>
    <property type="project" value="TreeGrafter"/>
</dbReference>
<dbReference type="GO" id="GO:0016887">
    <property type="term" value="F:ATP hydrolysis activity"/>
    <property type="evidence" value="ECO:0007669"/>
    <property type="project" value="InterPro"/>
</dbReference>
<dbReference type="Gene3D" id="3.40.50.300">
    <property type="entry name" value="P-loop containing nucleotide triphosphate hydrolases"/>
    <property type="match status" value="1"/>
</dbReference>
<dbReference type="EMBL" id="MWBQ01000017">
    <property type="protein sequence ID" value="OQA61524.1"/>
    <property type="molecule type" value="Genomic_DNA"/>
</dbReference>
<comment type="caution">
    <text evidence="11">The sequence shown here is derived from an EMBL/GenBank/DDBJ whole genome shotgun (WGS) entry which is preliminary data.</text>
</comment>
<dbReference type="InterPro" id="IPR017871">
    <property type="entry name" value="ABC_transporter-like_CS"/>
</dbReference>
<dbReference type="PROSITE" id="PS00211">
    <property type="entry name" value="ABC_TRANSPORTER_1"/>
    <property type="match status" value="1"/>
</dbReference>
<dbReference type="InterPro" id="IPR027417">
    <property type="entry name" value="P-loop_NTPase"/>
</dbReference>
<comment type="similarity">
    <text evidence="2 9">Belongs to the ABC transporter superfamily.</text>
</comment>
<dbReference type="PANTHER" id="PTHR43553:SF24">
    <property type="entry name" value="ENERGY-COUPLING FACTOR TRANSPORTER ATP-BINDING PROTEIN ECFA1"/>
    <property type="match status" value="1"/>
</dbReference>
<evidence type="ECO:0000256" key="6">
    <source>
        <dbReference type="ARBA" id="ARBA00022840"/>
    </source>
</evidence>
<evidence type="ECO:0000313" key="11">
    <source>
        <dbReference type="EMBL" id="OQA61524.1"/>
    </source>
</evidence>
<protein>
    <recommendedName>
        <fullName evidence="9">ABC transporter ATP-binding protein</fullName>
    </recommendedName>
</protein>
<keyword evidence="6 9" id="KW-0067">ATP-binding</keyword>
<dbReference type="InterPro" id="IPR030947">
    <property type="entry name" value="EcfA_1"/>
</dbReference>
<keyword evidence="11" id="KW-0378">Hydrolase</keyword>
<dbReference type="SUPFAM" id="SSF52540">
    <property type="entry name" value="P-loop containing nucleoside triphosphate hydrolases"/>
    <property type="match status" value="1"/>
</dbReference>
<sequence length="278" mass="31223">MIEFNGVSFWFSEEETLIEKKDEVLHNVELVIPKGEFVVLLGRNGSGKSTLAKHCNGLLLPKKGTVIVDGKNTNQSEYLWDIRQKVGLVFQNPDNQIIATTVEEDVAFGPENLGVPQDEIRKRIDQALNIVGMNDFRKKEPHLLSGGQKQRVAIAGVLAMQPEYLVLDEATSMLDPEGRSEIMSLISQLRGSITIFHITHYIEEAVDADWVIIMDQGQVVAQGKPVDIFNRRGQIYEWGLELPLVSETAWILQRRFPELFPSLPLKAEELVAALCSFV</sequence>
<dbReference type="CDD" id="cd03225">
    <property type="entry name" value="ABC_cobalt_CbiO_domain1"/>
    <property type="match status" value="1"/>
</dbReference>
<keyword evidence="4 9" id="KW-1003">Cell membrane</keyword>
<dbReference type="GO" id="GO:0043190">
    <property type="term" value="C:ATP-binding cassette (ABC) transporter complex"/>
    <property type="evidence" value="ECO:0007669"/>
    <property type="project" value="TreeGrafter"/>
</dbReference>
<evidence type="ECO:0000256" key="9">
    <source>
        <dbReference type="RuleBase" id="RU364103"/>
    </source>
</evidence>
<comment type="function">
    <text evidence="9">Part of an ABC transporter complex. Responsible for energy coupling to the transport system.</text>
</comment>
<evidence type="ECO:0000256" key="8">
    <source>
        <dbReference type="ARBA" id="ARBA00023136"/>
    </source>
</evidence>
<dbReference type="FunFam" id="3.40.50.300:FF:000224">
    <property type="entry name" value="Energy-coupling factor transporter ATP-binding protein EcfA"/>
    <property type="match status" value="1"/>
</dbReference>
<keyword evidence="7" id="KW-1278">Translocase</keyword>
<dbReference type="Pfam" id="PF00005">
    <property type="entry name" value="ABC_tran"/>
    <property type="match status" value="1"/>
</dbReference>
<dbReference type="PANTHER" id="PTHR43553">
    <property type="entry name" value="HEAVY METAL TRANSPORTER"/>
    <property type="match status" value="1"/>
</dbReference>
<dbReference type="GO" id="GO:0005524">
    <property type="term" value="F:ATP binding"/>
    <property type="evidence" value="ECO:0007669"/>
    <property type="project" value="UniProtKB-UniRule"/>
</dbReference>